<proteinExistence type="predicted"/>
<feature type="coiled-coil region" evidence="1">
    <location>
        <begin position="180"/>
        <end position="215"/>
    </location>
</feature>
<dbReference type="InterPro" id="IPR010642">
    <property type="entry name" value="Invasion_prot_B"/>
</dbReference>
<dbReference type="InterPro" id="IPR038696">
    <property type="entry name" value="IalB_sf"/>
</dbReference>
<sequence length="215" mass="22747">MSVRNAISTKTAAAGSAVFAAAMGFAVMASPAMAQAQAPASGQAPQGWYKACTQQAENDVCVVQNIVAAGNGQLLTAVGLISVEGQVNQRVMQVSVPSARLVQPGINMQIDGGQATKLDFAVCMPDKCVAEVPLSDAVVAEFKRGREVVFTSVNFQRAPNPISISLSGFTQAFDGEAMAQSELEERQRVLQEEMQRKAAEARQRLEEAQEAAKSN</sequence>
<dbReference type="OrthoDB" id="8017994at2"/>
<protein>
    <submittedName>
        <fullName evidence="3">Invasion associated locus B family protein</fullName>
    </submittedName>
</protein>
<evidence type="ECO:0000313" key="3">
    <source>
        <dbReference type="EMBL" id="AZN71804.1"/>
    </source>
</evidence>
<feature type="chain" id="PRO_5018531136" evidence="2">
    <location>
        <begin position="35"/>
        <end position="215"/>
    </location>
</feature>
<evidence type="ECO:0000256" key="2">
    <source>
        <dbReference type="SAM" id="SignalP"/>
    </source>
</evidence>
<dbReference type="EMBL" id="CP032509">
    <property type="protein sequence ID" value="AZN71804.1"/>
    <property type="molecule type" value="Genomic_DNA"/>
</dbReference>
<accession>A0A3Q8XNR8</accession>
<organism evidence="3 4">
    <name type="scientific">Georhizobium profundi</name>
    <dbReference type="NCBI Taxonomy" id="2341112"/>
    <lineage>
        <taxon>Bacteria</taxon>
        <taxon>Pseudomonadati</taxon>
        <taxon>Pseudomonadota</taxon>
        <taxon>Alphaproteobacteria</taxon>
        <taxon>Hyphomicrobiales</taxon>
        <taxon>Rhizobiaceae</taxon>
        <taxon>Georhizobium</taxon>
    </lineage>
</organism>
<evidence type="ECO:0000256" key="1">
    <source>
        <dbReference type="SAM" id="Coils"/>
    </source>
</evidence>
<keyword evidence="2" id="KW-0732">Signal</keyword>
<dbReference type="KEGG" id="abaw:D5400_11440"/>
<dbReference type="AlphaFoldDB" id="A0A3Q8XNR8"/>
<dbReference type="Pfam" id="PF06776">
    <property type="entry name" value="IalB"/>
    <property type="match status" value="1"/>
</dbReference>
<name>A0A3Q8XNR8_9HYPH</name>
<dbReference type="Gene3D" id="2.60.40.1880">
    <property type="entry name" value="Invasion associated locus B (IalB) protein"/>
    <property type="match status" value="1"/>
</dbReference>
<feature type="signal peptide" evidence="2">
    <location>
        <begin position="1"/>
        <end position="34"/>
    </location>
</feature>
<dbReference type="Proteomes" id="UP000268192">
    <property type="component" value="Chromosome"/>
</dbReference>
<reference evidence="3 4" key="1">
    <citation type="submission" date="2018-09" db="EMBL/GenBank/DDBJ databases">
        <title>Marinorhizobium profundi gen. nov., sp. nov., isolated from a deep-sea sediment sample from the New Britain Trench and proposal of Marinorhizobiaceae fam. nov. in the order Rhizobiales of the class Alphaproteobacteria.</title>
        <authorList>
            <person name="Cao J."/>
        </authorList>
    </citation>
    <scope>NUCLEOTIDE SEQUENCE [LARGE SCALE GENOMIC DNA]</scope>
    <source>
        <strain evidence="3 4">WS11</strain>
    </source>
</reference>
<keyword evidence="1" id="KW-0175">Coiled coil</keyword>
<evidence type="ECO:0000313" key="4">
    <source>
        <dbReference type="Proteomes" id="UP000268192"/>
    </source>
</evidence>
<keyword evidence="4" id="KW-1185">Reference proteome</keyword>
<gene>
    <name evidence="3" type="ORF">D5400_11440</name>
</gene>